<organism evidence="1 2">
    <name type="scientific">Actinoplanes ianthinogenes</name>
    <dbReference type="NCBI Taxonomy" id="122358"/>
    <lineage>
        <taxon>Bacteria</taxon>
        <taxon>Bacillati</taxon>
        <taxon>Actinomycetota</taxon>
        <taxon>Actinomycetes</taxon>
        <taxon>Micromonosporales</taxon>
        <taxon>Micromonosporaceae</taxon>
        <taxon>Actinoplanes</taxon>
    </lineage>
</organism>
<proteinExistence type="predicted"/>
<dbReference type="EMBL" id="AP023356">
    <property type="protein sequence ID" value="BCJ46078.1"/>
    <property type="molecule type" value="Genomic_DNA"/>
</dbReference>
<reference evidence="1 2" key="1">
    <citation type="submission" date="2020-08" db="EMBL/GenBank/DDBJ databases">
        <title>Whole genome shotgun sequence of Actinoplanes ianthinogenes NBRC 13996.</title>
        <authorList>
            <person name="Komaki H."/>
            <person name="Tamura T."/>
        </authorList>
    </citation>
    <scope>NUCLEOTIDE SEQUENCE [LARGE SCALE GENOMIC DNA]</scope>
    <source>
        <strain evidence="1 2">NBRC 13996</strain>
    </source>
</reference>
<name>A0ABM7M371_9ACTN</name>
<dbReference type="RefSeq" id="WP_189332924.1">
    <property type="nucleotide sequence ID" value="NZ_AP023356.1"/>
</dbReference>
<evidence type="ECO:0000313" key="2">
    <source>
        <dbReference type="Proteomes" id="UP000676967"/>
    </source>
</evidence>
<dbReference type="Pfam" id="PF19818">
    <property type="entry name" value="DUF6301"/>
    <property type="match status" value="1"/>
</dbReference>
<sequence length="161" mass="17659">MTQWRALDEEAVVREARTLLSAEPWLQSAPVPEAAAALGWTVTFFDPEWPDMGAFLDTGQGLGPRSASFRTDAEARVTSILMSISESVEGGGPEAETFKQDVFADASAALTGAFGRPTRPMPGEKPQLWWERPATWFGLITKHDGIALQLTPEELMRGPWQ</sequence>
<dbReference type="Proteomes" id="UP000676967">
    <property type="component" value="Chromosome"/>
</dbReference>
<gene>
    <name evidence="1" type="ORF">Aiant_67350</name>
</gene>
<protein>
    <submittedName>
        <fullName evidence="1">Uncharacterized protein</fullName>
    </submittedName>
</protein>
<evidence type="ECO:0000313" key="1">
    <source>
        <dbReference type="EMBL" id="BCJ46078.1"/>
    </source>
</evidence>
<keyword evidence="2" id="KW-1185">Reference proteome</keyword>
<accession>A0ABM7M371</accession>
<dbReference type="InterPro" id="IPR046268">
    <property type="entry name" value="DUF6301"/>
</dbReference>